<dbReference type="Proteomes" id="UP000005239">
    <property type="component" value="Unassembled WGS sequence"/>
</dbReference>
<accession>A0A2A6CLV7</accession>
<proteinExistence type="predicted"/>
<organism evidence="1 2">
    <name type="scientific">Pristionchus pacificus</name>
    <name type="common">Parasitic nematode worm</name>
    <dbReference type="NCBI Taxonomy" id="54126"/>
    <lineage>
        <taxon>Eukaryota</taxon>
        <taxon>Metazoa</taxon>
        <taxon>Ecdysozoa</taxon>
        <taxon>Nematoda</taxon>
        <taxon>Chromadorea</taxon>
        <taxon>Rhabditida</taxon>
        <taxon>Rhabditina</taxon>
        <taxon>Diplogasteromorpha</taxon>
        <taxon>Diplogasteroidea</taxon>
        <taxon>Neodiplogasteridae</taxon>
        <taxon>Pristionchus</taxon>
    </lineage>
</organism>
<accession>A0A8R1YDG5</accession>
<reference evidence="1" key="2">
    <citation type="submission" date="2022-06" db="UniProtKB">
        <authorList>
            <consortium name="EnsemblMetazoa"/>
        </authorList>
    </citation>
    <scope>IDENTIFICATION</scope>
    <source>
        <strain evidence="1">PS312</strain>
    </source>
</reference>
<keyword evidence="2" id="KW-1185">Reference proteome</keyword>
<protein>
    <submittedName>
        <fullName evidence="1">Uncharacterized protein</fullName>
    </submittedName>
</protein>
<reference evidence="2" key="1">
    <citation type="journal article" date="2008" name="Nat. Genet.">
        <title>The Pristionchus pacificus genome provides a unique perspective on nematode lifestyle and parasitism.</title>
        <authorList>
            <person name="Dieterich C."/>
            <person name="Clifton S.W."/>
            <person name="Schuster L.N."/>
            <person name="Chinwalla A."/>
            <person name="Delehaunty K."/>
            <person name="Dinkelacker I."/>
            <person name="Fulton L."/>
            <person name="Fulton R."/>
            <person name="Godfrey J."/>
            <person name="Minx P."/>
            <person name="Mitreva M."/>
            <person name="Roeseler W."/>
            <person name="Tian H."/>
            <person name="Witte H."/>
            <person name="Yang S.P."/>
            <person name="Wilson R.K."/>
            <person name="Sommer R.J."/>
        </authorList>
    </citation>
    <scope>NUCLEOTIDE SEQUENCE [LARGE SCALE GENOMIC DNA]</scope>
    <source>
        <strain evidence="2">PS312</strain>
    </source>
</reference>
<evidence type="ECO:0000313" key="1">
    <source>
        <dbReference type="EnsemblMetazoa" id="PPA10874.1"/>
    </source>
</evidence>
<sequence length="104" mass="11183">MNSLLQLVILIAALASCSNAVKLSPEMEKCAEQLLRALPKETNAVYKNAITKIMKDVNAGALAEAQKTVKSVPEPDRSACLAKYMVADCLPMQSCLDCPIDLSD</sequence>
<name>A0A2A6CLV7_PRIPA</name>
<dbReference type="EnsemblMetazoa" id="PPA10874.1">
    <property type="protein sequence ID" value="PPA10874.1"/>
    <property type="gene ID" value="WBGene00100428"/>
</dbReference>
<dbReference type="AlphaFoldDB" id="A0A2A6CLV7"/>
<gene>
    <name evidence="1" type="primary">WBGene00100428</name>
</gene>
<evidence type="ECO:0000313" key="2">
    <source>
        <dbReference type="Proteomes" id="UP000005239"/>
    </source>
</evidence>